<gene>
    <name evidence="1" type="ORF">NM208_g13701</name>
</gene>
<dbReference type="EMBL" id="JANRMS010002895">
    <property type="protein sequence ID" value="KAJ3520457.1"/>
    <property type="molecule type" value="Genomic_DNA"/>
</dbReference>
<organism evidence="1 2">
    <name type="scientific">Fusarium decemcellulare</name>
    <dbReference type="NCBI Taxonomy" id="57161"/>
    <lineage>
        <taxon>Eukaryota</taxon>
        <taxon>Fungi</taxon>
        <taxon>Dikarya</taxon>
        <taxon>Ascomycota</taxon>
        <taxon>Pezizomycotina</taxon>
        <taxon>Sordariomycetes</taxon>
        <taxon>Hypocreomycetidae</taxon>
        <taxon>Hypocreales</taxon>
        <taxon>Nectriaceae</taxon>
        <taxon>Fusarium</taxon>
        <taxon>Fusarium decemcellulare species complex</taxon>
    </lineage>
</organism>
<protein>
    <submittedName>
        <fullName evidence="1">Uncharacterized protein</fullName>
    </submittedName>
</protein>
<keyword evidence="2" id="KW-1185">Reference proteome</keyword>
<comment type="caution">
    <text evidence="1">The sequence shown here is derived from an EMBL/GenBank/DDBJ whole genome shotgun (WGS) entry which is preliminary data.</text>
</comment>
<dbReference type="Proteomes" id="UP001148629">
    <property type="component" value="Unassembled WGS sequence"/>
</dbReference>
<evidence type="ECO:0000313" key="2">
    <source>
        <dbReference type="Proteomes" id="UP001148629"/>
    </source>
</evidence>
<sequence>MRVSFTNVLGAQGVVVEEPLRSSCRRRGVNIGKPGPDDTRFDGSMSRSANELRDAPESQVKPDDQTSASAHGLETKPVEPNMASNIVNSTVMSKRQISVYSAVIHGPVSIRVGQAIAQFWTASCLGKAWPSPASDIIAPRLEVQIPQVTQADWSRRAWNTDRPRHGFVETPWVLNAGPRESKTRLRSSLDDEPMNVDSRWTDTARLSGRAGEADRMPMVSAAALTSDSHDSDLLGLGHGQYQRLMVIILTPNVSARVETRGLFLRVPPDSSLNNP</sequence>
<proteinExistence type="predicted"/>
<reference evidence="1" key="1">
    <citation type="submission" date="2022-08" db="EMBL/GenBank/DDBJ databases">
        <title>Genome Sequence of Fusarium decemcellulare.</title>
        <authorList>
            <person name="Buettner E."/>
        </authorList>
    </citation>
    <scope>NUCLEOTIDE SEQUENCE</scope>
    <source>
        <strain evidence="1">Babe19</strain>
    </source>
</reference>
<evidence type="ECO:0000313" key="1">
    <source>
        <dbReference type="EMBL" id="KAJ3520457.1"/>
    </source>
</evidence>
<accession>A0ACC1RJF3</accession>
<name>A0ACC1RJF3_9HYPO</name>